<dbReference type="EMBL" id="LMTR01000012">
    <property type="protein sequence ID" value="KWT72374.1"/>
    <property type="molecule type" value="Genomic_DNA"/>
</dbReference>
<sequence length="113" mass="12590">MIGGRRERISVKRRTRTQRADGGFDVTPTVIATRWASVRPVQTRADEREQAGRLQGSCTYLIEIDNKVELTADDVIVWDTAGGAEMNVREVRREGSRPFTMQIVAELGTVISG</sequence>
<name>A0A120CYD6_HYPSL</name>
<reference evidence="2 3" key="1">
    <citation type="submission" date="2015-10" db="EMBL/GenBank/DDBJ databases">
        <title>Transcriptomic analysis of a linuron degrading triple-species bacterial consortium.</title>
        <authorList>
            <person name="Albers P."/>
        </authorList>
    </citation>
    <scope>NUCLEOTIDE SEQUENCE [LARGE SCALE GENOMIC DNA]</scope>
    <source>
        <strain evidence="2 3">WDL6</strain>
    </source>
</reference>
<dbReference type="PATRIC" id="fig|121290.4.peg.1545"/>
<keyword evidence="3" id="KW-1185">Reference proteome</keyword>
<dbReference type="Pfam" id="PF05521">
    <property type="entry name" value="Phage_HCP"/>
    <property type="match status" value="1"/>
</dbReference>
<feature type="compositionally biased region" description="Basic and acidic residues" evidence="1">
    <location>
        <begin position="1"/>
        <end position="10"/>
    </location>
</feature>
<organism evidence="2 3">
    <name type="scientific">Hyphomicrobium sulfonivorans</name>
    <dbReference type="NCBI Taxonomy" id="121290"/>
    <lineage>
        <taxon>Bacteria</taxon>
        <taxon>Pseudomonadati</taxon>
        <taxon>Pseudomonadota</taxon>
        <taxon>Alphaproteobacteria</taxon>
        <taxon>Hyphomicrobiales</taxon>
        <taxon>Hyphomicrobiaceae</taxon>
        <taxon>Hyphomicrobium</taxon>
    </lineage>
</organism>
<dbReference type="AlphaFoldDB" id="A0A120CYD6"/>
<dbReference type="InterPro" id="IPR038666">
    <property type="entry name" value="SSP1_head-tail_sf"/>
</dbReference>
<dbReference type="STRING" id="121290.APY04_0168"/>
<protein>
    <submittedName>
        <fullName evidence="2">Uncharacterized protein</fullName>
    </submittedName>
</protein>
<dbReference type="RefSeq" id="WP_068458979.1">
    <property type="nucleotide sequence ID" value="NZ_LMTR01000012.1"/>
</dbReference>
<dbReference type="Gene3D" id="2.40.10.270">
    <property type="entry name" value="Bacteriophage SPP1 head-tail adaptor protein"/>
    <property type="match status" value="1"/>
</dbReference>
<accession>A0A120CYD6</accession>
<evidence type="ECO:0000256" key="1">
    <source>
        <dbReference type="SAM" id="MobiDB-lite"/>
    </source>
</evidence>
<dbReference type="Proteomes" id="UP000059074">
    <property type="component" value="Unassembled WGS sequence"/>
</dbReference>
<proteinExistence type="predicted"/>
<feature type="region of interest" description="Disordered" evidence="1">
    <location>
        <begin position="1"/>
        <end position="23"/>
    </location>
</feature>
<evidence type="ECO:0000313" key="2">
    <source>
        <dbReference type="EMBL" id="KWT72374.1"/>
    </source>
</evidence>
<dbReference type="InterPro" id="IPR008767">
    <property type="entry name" value="Phage_SPP1_head-tail_adaptor"/>
</dbReference>
<comment type="caution">
    <text evidence="2">The sequence shown here is derived from an EMBL/GenBank/DDBJ whole genome shotgun (WGS) entry which is preliminary data.</text>
</comment>
<gene>
    <name evidence="2" type="ORF">APY04_0168</name>
</gene>
<evidence type="ECO:0000313" key="3">
    <source>
        <dbReference type="Proteomes" id="UP000059074"/>
    </source>
</evidence>